<gene>
    <name evidence="4" type="ORF">JR316_000650</name>
</gene>
<dbReference type="EMBL" id="JAFIQS010000001">
    <property type="protein sequence ID" value="KAG5173992.1"/>
    <property type="molecule type" value="Genomic_DNA"/>
</dbReference>
<protein>
    <recommendedName>
        <fullName evidence="3">C2H2-type domain-containing protein</fullName>
    </recommendedName>
</protein>
<reference evidence="4" key="1">
    <citation type="submission" date="2021-02" db="EMBL/GenBank/DDBJ databases">
        <title>Psilocybe cubensis genome.</title>
        <authorList>
            <person name="Mckernan K.J."/>
            <person name="Crawford S."/>
            <person name="Trippe A."/>
            <person name="Kane L.T."/>
            <person name="Mclaughlin S."/>
        </authorList>
    </citation>
    <scope>NUCLEOTIDE SEQUENCE [LARGE SCALE GENOMIC DNA]</scope>
    <source>
        <strain evidence="4">MGC-MH-2018</strain>
    </source>
</reference>
<keyword evidence="1" id="KW-0479">Metal-binding</keyword>
<evidence type="ECO:0000259" key="3">
    <source>
        <dbReference type="PROSITE" id="PS50157"/>
    </source>
</evidence>
<dbReference type="PROSITE" id="PS00028">
    <property type="entry name" value="ZINC_FINGER_C2H2_1"/>
    <property type="match status" value="1"/>
</dbReference>
<keyword evidence="1" id="KW-0862">Zinc</keyword>
<dbReference type="OrthoDB" id="3222551at2759"/>
<dbReference type="AlphaFoldDB" id="A0A8H7Y772"/>
<dbReference type="GO" id="GO:0008270">
    <property type="term" value="F:zinc ion binding"/>
    <property type="evidence" value="ECO:0007669"/>
    <property type="project" value="UniProtKB-KW"/>
</dbReference>
<evidence type="ECO:0000313" key="4">
    <source>
        <dbReference type="EMBL" id="KAG5173992.1"/>
    </source>
</evidence>
<feature type="region of interest" description="Disordered" evidence="2">
    <location>
        <begin position="1"/>
        <end position="20"/>
    </location>
</feature>
<dbReference type="PROSITE" id="PS50157">
    <property type="entry name" value="ZINC_FINGER_C2H2_2"/>
    <property type="match status" value="1"/>
</dbReference>
<name>A0A8H7Y772_PSICU</name>
<feature type="domain" description="C2H2-type" evidence="3">
    <location>
        <begin position="40"/>
        <end position="70"/>
    </location>
</feature>
<comment type="caution">
    <text evidence="4">The sequence shown here is derived from an EMBL/GenBank/DDBJ whole genome shotgun (WGS) entry which is preliminary data.</text>
</comment>
<organism evidence="4">
    <name type="scientific">Psilocybe cubensis</name>
    <name type="common">Psychedelic mushroom</name>
    <name type="synonym">Stropharia cubensis</name>
    <dbReference type="NCBI Taxonomy" id="181762"/>
    <lineage>
        <taxon>Eukaryota</taxon>
        <taxon>Fungi</taxon>
        <taxon>Dikarya</taxon>
        <taxon>Basidiomycota</taxon>
        <taxon>Agaricomycotina</taxon>
        <taxon>Agaricomycetes</taxon>
        <taxon>Agaricomycetidae</taxon>
        <taxon>Agaricales</taxon>
        <taxon>Agaricineae</taxon>
        <taxon>Strophariaceae</taxon>
        <taxon>Psilocybe</taxon>
    </lineage>
</organism>
<proteinExistence type="predicted"/>
<evidence type="ECO:0000256" key="1">
    <source>
        <dbReference type="PROSITE-ProRule" id="PRU00042"/>
    </source>
</evidence>
<evidence type="ECO:0000256" key="2">
    <source>
        <dbReference type="SAM" id="MobiDB-lite"/>
    </source>
</evidence>
<feature type="region of interest" description="Disordered" evidence="2">
    <location>
        <begin position="71"/>
        <end position="93"/>
    </location>
</feature>
<accession>A0A8H7Y772</accession>
<keyword evidence="1" id="KW-0863">Zinc-finger</keyword>
<dbReference type="InterPro" id="IPR013087">
    <property type="entry name" value="Znf_C2H2_type"/>
</dbReference>
<sequence>MMSLPSILPSKPAIQDTTSTVDEIKQQLGRATNPEATPIFICALDECYRLLPSQKALMMHRKKDHQTEDDGWMITWNGATGGSGGEKVKEEVE</sequence>